<comment type="caution">
    <text evidence="2">The sequence shown here is derived from an EMBL/GenBank/DDBJ whole genome shotgun (WGS) entry which is preliminary data.</text>
</comment>
<accession>A0ABQ5CT20</accession>
<dbReference type="PANTHER" id="PTHR48475">
    <property type="entry name" value="RIBONUCLEASE H"/>
    <property type="match status" value="1"/>
</dbReference>
<dbReference type="EMBL" id="BQNB010014608">
    <property type="protein sequence ID" value="GJT30231.1"/>
    <property type="molecule type" value="Genomic_DNA"/>
</dbReference>
<feature type="non-terminal residue" evidence="2">
    <location>
        <position position="252"/>
    </location>
</feature>
<dbReference type="Gene3D" id="3.30.420.10">
    <property type="entry name" value="Ribonuclease H-like superfamily/Ribonuclease H"/>
    <property type="match status" value="1"/>
</dbReference>
<dbReference type="Proteomes" id="UP001151760">
    <property type="component" value="Unassembled WGS sequence"/>
</dbReference>
<name>A0ABQ5CT20_9ASTR</name>
<feature type="region of interest" description="Disordered" evidence="1">
    <location>
        <begin position="209"/>
        <end position="232"/>
    </location>
</feature>
<evidence type="ECO:0000313" key="2">
    <source>
        <dbReference type="EMBL" id="GJT30231.1"/>
    </source>
</evidence>
<organism evidence="2 3">
    <name type="scientific">Tanacetum coccineum</name>
    <dbReference type="NCBI Taxonomy" id="301880"/>
    <lineage>
        <taxon>Eukaryota</taxon>
        <taxon>Viridiplantae</taxon>
        <taxon>Streptophyta</taxon>
        <taxon>Embryophyta</taxon>
        <taxon>Tracheophyta</taxon>
        <taxon>Spermatophyta</taxon>
        <taxon>Magnoliopsida</taxon>
        <taxon>eudicotyledons</taxon>
        <taxon>Gunneridae</taxon>
        <taxon>Pentapetalae</taxon>
        <taxon>asterids</taxon>
        <taxon>campanulids</taxon>
        <taxon>Asterales</taxon>
        <taxon>Asteraceae</taxon>
        <taxon>Asteroideae</taxon>
        <taxon>Anthemideae</taxon>
        <taxon>Anthemidinae</taxon>
        <taxon>Tanacetum</taxon>
    </lineage>
</organism>
<keyword evidence="3" id="KW-1185">Reference proteome</keyword>
<protein>
    <submittedName>
        <fullName evidence="2">Ribonuclease H-like domain-containing protein</fullName>
    </submittedName>
</protein>
<dbReference type="PANTHER" id="PTHR48475:SF2">
    <property type="entry name" value="RIBONUCLEASE H"/>
    <property type="match status" value="1"/>
</dbReference>
<dbReference type="InterPro" id="IPR036397">
    <property type="entry name" value="RNaseH_sf"/>
</dbReference>
<reference evidence="2" key="2">
    <citation type="submission" date="2022-01" db="EMBL/GenBank/DDBJ databases">
        <authorList>
            <person name="Yamashiro T."/>
            <person name="Shiraishi A."/>
            <person name="Satake H."/>
            <person name="Nakayama K."/>
        </authorList>
    </citation>
    <scope>NUCLEOTIDE SEQUENCE</scope>
</reference>
<sequence length="252" mass="29226">MIKSKEDKHYKEGIFSNFCKGLKIVQSFSLITEHIQIMNHIKKQLARSQQGWADDVAKVLWIHRTHPRNSQNETPFSLTYGSEAIIPSAESLVTQEERRIIKETAKRKGGEDREVASIEEVNCHNKLRKYHSTSSQLHTKELKQIDPDDLEEMDLKWQMAMLTMRARRFLKKTGRNLGVNGTDTIRFDKTKVECYNFHKRGHFAREYRAPKHQDNRNRETTRRTIPVEAEEGPTNFALMAYTSSGSSSSDSE</sequence>
<reference evidence="2" key="1">
    <citation type="journal article" date="2022" name="Int. J. Mol. Sci.">
        <title>Draft Genome of Tanacetum Coccineum: Genomic Comparison of Closely Related Tanacetum-Family Plants.</title>
        <authorList>
            <person name="Yamashiro T."/>
            <person name="Shiraishi A."/>
            <person name="Nakayama K."/>
            <person name="Satake H."/>
        </authorList>
    </citation>
    <scope>NUCLEOTIDE SEQUENCE</scope>
</reference>
<evidence type="ECO:0000313" key="3">
    <source>
        <dbReference type="Proteomes" id="UP001151760"/>
    </source>
</evidence>
<gene>
    <name evidence="2" type="ORF">Tco_0910506</name>
</gene>
<feature type="compositionally biased region" description="Basic and acidic residues" evidence="1">
    <location>
        <begin position="209"/>
        <end position="222"/>
    </location>
</feature>
<evidence type="ECO:0000256" key="1">
    <source>
        <dbReference type="SAM" id="MobiDB-lite"/>
    </source>
</evidence>
<proteinExistence type="predicted"/>